<gene>
    <name evidence="1" type="ORF">FKW44_015795</name>
</gene>
<evidence type="ECO:0000313" key="2">
    <source>
        <dbReference type="Proteomes" id="UP000595437"/>
    </source>
</evidence>
<evidence type="ECO:0000313" key="1">
    <source>
        <dbReference type="EMBL" id="QQP41430.1"/>
    </source>
</evidence>
<protein>
    <submittedName>
        <fullName evidence="1">Uncharacterized protein</fullName>
    </submittedName>
</protein>
<dbReference type="EMBL" id="CP045899">
    <property type="protein sequence ID" value="QQP41430.1"/>
    <property type="molecule type" value="Genomic_DNA"/>
</dbReference>
<reference evidence="2" key="1">
    <citation type="submission" date="2021-01" db="EMBL/GenBank/DDBJ databases">
        <title>Caligus Genome Assembly.</title>
        <authorList>
            <person name="Gallardo-Escarate C."/>
        </authorList>
    </citation>
    <scope>NUCLEOTIDE SEQUENCE [LARGE SCALE GENOMIC DNA]</scope>
</reference>
<sequence>MIQISILRPILVWNADVTSYIGITGHSSNAGNFFLWAIGDSLEGVGSLLVSRAGSFSTSALGHRGASI</sequence>
<organism evidence="1 2">
    <name type="scientific">Caligus rogercresseyi</name>
    <name type="common">Sea louse</name>
    <dbReference type="NCBI Taxonomy" id="217165"/>
    <lineage>
        <taxon>Eukaryota</taxon>
        <taxon>Metazoa</taxon>
        <taxon>Ecdysozoa</taxon>
        <taxon>Arthropoda</taxon>
        <taxon>Crustacea</taxon>
        <taxon>Multicrustacea</taxon>
        <taxon>Hexanauplia</taxon>
        <taxon>Copepoda</taxon>
        <taxon>Siphonostomatoida</taxon>
        <taxon>Caligidae</taxon>
        <taxon>Caligus</taxon>
    </lineage>
</organism>
<dbReference type="Proteomes" id="UP000595437">
    <property type="component" value="Chromosome 10"/>
</dbReference>
<dbReference type="OrthoDB" id="7763192at2759"/>
<proteinExistence type="predicted"/>
<name>A0A7T8H1S9_CALRO</name>
<keyword evidence="2" id="KW-1185">Reference proteome</keyword>
<accession>A0A7T8H1S9</accession>
<dbReference type="AlphaFoldDB" id="A0A7T8H1S9"/>